<feature type="transmembrane region" description="Helical" evidence="1">
    <location>
        <begin position="31"/>
        <end position="52"/>
    </location>
</feature>
<sequence length="117" mass="14038">MNIKETLLSKFMERWHLAHCKGRNDFILKNGIIKPIIIFTLTFLLYICIRYDNIFNTVIYDDSIYAQYALITLGIAVLGYIFSYNFWSINNRLYLKLNLKKIMERRMEFQSLKHGDE</sequence>
<gene>
    <name evidence="2" type="ORF">SAMN02745196_00638</name>
</gene>
<proteinExistence type="predicted"/>
<protein>
    <submittedName>
        <fullName evidence="2">Uncharacterized protein</fullName>
    </submittedName>
</protein>
<dbReference type="STRING" id="1121306.SAMN02745196_00638"/>
<dbReference type="RefSeq" id="WP_072829970.1">
    <property type="nucleotide sequence ID" value="NZ_FQXP01000003.1"/>
</dbReference>
<keyword evidence="3" id="KW-1185">Reference proteome</keyword>
<evidence type="ECO:0000313" key="3">
    <source>
        <dbReference type="Proteomes" id="UP000184526"/>
    </source>
</evidence>
<feature type="transmembrane region" description="Helical" evidence="1">
    <location>
        <begin position="64"/>
        <end position="87"/>
    </location>
</feature>
<keyword evidence="1" id="KW-0472">Membrane</keyword>
<accession>A0A1M5TN38</accession>
<keyword evidence="1" id="KW-1133">Transmembrane helix</keyword>
<organism evidence="2 3">
    <name type="scientific">Clostridium collagenovorans DSM 3089</name>
    <dbReference type="NCBI Taxonomy" id="1121306"/>
    <lineage>
        <taxon>Bacteria</taxon>
        <taxon>Bacillati</taxon>
        <taxon>Bacillota</taxon>
        <taxon>Clostridia</taxon>
        <taxon>Eubacteriales</taxon>
        <taxon>Clostridiaceae</taxon>
        <taxon>Clostridium</taxon>
    </lineage>
</organism>
<evidence type="ECO:0000256" key="1">
    <source>
        <dbReference type="SAM" id="Phobius"/>
    </source>
</evidence>
<name>A0A1M5TN38_9CLOT</name>
<dbReference type="Proteomes" id="UP000184526">
    <property type="component" value="Unassembled WGS sequence"/>
</dbReference>
<dbReference type="EMBL" id="FQXP01000003">
    <property type="protein sequence ID" value="SHH51783.1"/>
    <property type="molecule type" value="Genomic_DNA"/>
</dbReference>
<evidence type="ECO:0000313" key="2">
    <source>
        <dbReference type="EMBL" id="SHH51783.1"/>
    </source>
</evidence>
<reference evidence="2 3" key="1">
    <citation type="submission" date="2016-11" db="EMBL/GenBank/DDBJ databases">
        <authorList>
            <person name="Jaros S."/>
            <person name="Januszkiewicz K."/>
            <person name="Wedrychowicz H."/>
        </authorList>
    </citation>
    <scope>NUCLEOTIDE SEQUENCE [LARGE SCALE GENOMIC DNA]</scope>
    <source>
        <strain evidence="2 3">DSM 3089</strain>
    </source>
</reference>
<dbReference type="AlphaFoldDB" id="A0A1M5TN38"/>
<keyword evidence="1" id="KW-0812">Transmembrane</keyword>